<keyword evidence="7" id="KW-0675">Receptor</keyword>
<evidence type="ECO:0000313" key="12">
    <source>
        <dbReference type="WBParaSite" id="Csp11.Scaffold629.g14169.t2"/>
    </source>
</evidence>
<dbReference type="InterPro" id="IPR013088">
    <property type="entry name" value="Znf_NHR/GATA"/>
</dbReference>
<dbReference type="Proteomes" id="UP000095282">
    <property type="component" value="Unplaced"/>
</dbReference>
<dbReference type="InterPro" id="IPR000536">
    <property type="entry name" value="Nucl_hrmn_rcpt_lig-bd"/>
</dbReference>
<protein>
    <submittedName>
        <fullName evidence="12">NR LBD domain-containing protein</fullName>
    </submittedName>
</protein>
<name>A0A1I7U2F5_9PELO</name>
<evidence type="ECO:0000313" key="11">
    <source>
        <dbReference type="Proteomes" id="UP000095282"/>
    </source>
</evidence>
<evidence type="ECO:0000256" key="8">
    <source>
        <dbReference type="ARBA" id="ARBA00023242"/>
    </source>
</evidence>
<dbReference type="PANTHER" id="PTHR46587">
    <property type="entry name" value="NUCLEAR HORMONE RECEPTOR FAMILY"/>
    <property type="match status" value="1"/>
</dbReference>
<sequence>MLAVQRMQPECILSSASSSPVEWIPELLENCAVCGDRVNSDRLGSPACLGCIVFFRRSIIHSAKYRCLRDGNCLINYVKRRDCIGPRRPSPSYSDPPILYPEGEVHLIDRLIKIQNRNFENHKELSVSCPRRATISDVNKMFKWSFNNAIEWASQFDPFQKLTNEAQKCVLSEYGVAFLVIDQGFRTVKSNGCWIMQNGTYLHSDYHYGQAEDVMEADYKCLRNHFEFVTALQIGIQKPFEAMDIDKFEIAALKSLLLVTPSFPKRNIFSDYQERMTALKNKCFTELMDYLSIHYPETHVERFGSLMLILGEIRTAVKMIYNHSKVSDLFDFRKFDPYVRSFLSA</sequence>
<keyword evidence="2" id="KW-0863">Zinc-finger</keyword>
<evidence type="ECO:0000256" key="6">
    <source>
        <dbReference type="ARBA" id="ARBA00023163"/>
    </source>
</evidence>
<evidence type="ECO:0000256" key="7">
    <source>
        <dbReference type="ARBA" id="ARBA00023170"/>
    </source>
</evidence>
<accession>A0A1I7U2F5</accession>
<dbReference type="Gene3D" id="3.30.50.10">
    <property type="entry name" value="Erythroid Transcription Factor GATA-1, subunit A"/>
    <property type="match status" value="1"/>
</dbReference>
<dbReference type="GO" id="GO:0043565">
    <property type="term" value="F:sequence-specific DNA binding"/>
    <property type="evidence" value="ECO:0007669"/>
    <property type="project" value="InterPro"/>
</dbReference>
<proteinExistence type="predicted"/>
<dbReference type="Pfam" id="PF00104">
    <property type="entry name" value="Hormone_recep"/>
    <property type="match status" value="1"/>
</dbReference>
<feature type="domain" description="Nuclear receptor" evidence="9">
    <location>
        <begin position="28"/>
        <end position="83"/>
    </location>
</feature>
<dbReference type="PROSITE" id="PS51843">
    <property type="entry name" value="NR_LBD"/>
    <property type="match status" value="1"/>
</dbReference>
<organism evidence="11 12">
    <name type="scientific">Caenorhabditis tropicalis</name>
    <dbReference type="NCBI Taxonomy" id="1561998"/>
    <lineage>
        <taxon>Eukaryota</taxon>
        <taxon>Metazoa</taxon>
        <taxon>Ecdysozoa</taxon>
        <taxon>Nematoda</taxon>
        <taxon>Chromadorea</taxon>
        <taxon>Rhabditida</taxon>
        <taxon>Rhabditina</taxon>
        <taxon>Rhabditomorpha</taxon>
        <taxon>Rhabditoidea</taxon>
        <taxon>Rhabditidae</taxon>
        <taxon>Peloderinae</taxon>
        <taxon>Caenorhabditis</taxon>
    </lineage>
</organism>
<dbReference type="SUPFAM" id="SSF48508">
    <property type="entry name" value="Nuclear receptor ligand-binding domain"/>
    <property type="match status" value="1"/>
</dbReference>
<keyword evidence="11" id="KW-1185">Reference proteome</keyword>
<dbReference type="AlphaFoldDB" id="A0A1I7U2F5"/>
<dbReference type="WBParaSite" id="Csp11.Scaffold629.g14169.t2">
    <property type="protein sequence ID" value="Csp11.Scaffold629.g14169.t2"/>
    <property type="gene ID" value="Csp11.Scaffold629.g14169"/>
</dbReference>
<keyword evidence="3" id="KW-0862">Zinc</keyword>
<dbReference type="PANTHER" id="PTHR46587:SF4">
    <property type="entry name" value="NUCLEAR HORMONE RECEPTOR FAMILY"/>
    <property type="match status" value="1"/>
</dbReference>
<dbReference type="STRING" id="1561998.A0A1I7U2F5"/>
<dbReference type="PROSITE" id="PS51030">
    <property type="entry name" value="NUCLEAR_REC_DBD_2"/>
    <property type="match status" value="1"/>
</dbReference>
<reference evidence="12" key="1">
    <citation type="submission" date="2016-11" db="UniProtKB">
        <authorList>
            <consortium name="WormBaseParasite"/>
        </authorList>
    </citation>
    <scope>IDENTIFICATION</scope>
</reference>
<keyword evidence="5" id="KW-0238">DNA-binding</keyword>
<dbReference type="InterPro" id="IPR035500">
    <property type="entry name" value="NHR-like_dom_sf"/>
</dbReference>
<dbReference type="SMART" id="SM00430">
    <property type="entry name" value="HOLI"/>
    <property type="match status" value="1"/>
</dbReference>
<dbReference type="Pfam" id="PF00105">
    <property type="entry name" value="zf-C4"/>
    <property type="match status" value="1"/>
</dbReference>
<dbReference type="InterPro" id="IPR001628">
    <property type="entry name" value="Znf_hrmn_rcpt"/>
</dbReference>
<dbReference type="SMART" id="SM00399">
    <property type="entry name" value="ZnF_C4"/>
    <property type="match status" value="1"/>
</dbReference>
<keyword evidence="1" id="KW-0479">Metal-binding</keyword>
<dbReference type="Gene3D" id="1.10.565.10">
    <property type="entry name" value="Retinoid X Receptor"/>
    <property type="match status" value="1"/>
</dbReference>
<evidence type="ECO:0000256" key="1">
    <source>
        <dbReference type="ARBA" id="ARBA00022723"/>
    </source>
</evidence>
<evidence type="ECO:0000259" key="10">
    <source>
        <dbReference type="PROSITE" id="PS51843"/>
    </source>
</evidence>
<dbReference type="GO" id="GO:0008270">
    <property type="term" value="F:zinc ion binding"/>
    <property type="evidence" value="ECO:0007669"/>
    <property type="project" value="UniProtKB-KW"/>
</dbReference>
<evidence type="ECO:0000256" key="2">
    <source>
        <dbReference type="ARBA" id="ARBA00022771"/>
    </source>
</evidence>
<dbReference type="GO" id="GO:0003700">
    <property type="term" value="F:DNA-binding transcription factor activity"/>
    <property type="evidence" value="ECO:0007669"/>
    <property type="project" value="InterPro"/>
</dbReference>
<keyword evidence="4" id="KW-0805">Transcription regulation</keyword>
<dbReference type="CDD" id="cd06157">
    <property type="entry name" value="NR_LBD"/>
    <property type="match status" value="1"/>
</dbReference>
<feature type="domain" description="NR LBD" evidence="10">
    <location>
        <begin position="103"/>
        <end position="345"/>
    </location>
</feature>
<evidence type="ECO:0000256" key="4">
    <source>
        <dbReference type="ARBA" id="ARBA00023015"/>
    </source>
</evidence>
<evidence type="ECO:0000259" key="9">
    <source>
        <dbReference type="PROSITE" id="PS51030"/>
    </source>
</evidence>
<keyword evidence="8" id="KW-0539">Nucleus</keyword>
<dbReference type="SUPFAM" id="SSF57716">
    <property type="entry name" value="Glucocorticoid receptor-like (DNA-binding domain)"/>
    <property type="match status" value="1"/>
</dbReference>
<evidence type="ECO:0000256" key="3">
    <source>
        <dbReference type="ARBA" id="ARBA00022833"/>
    </source>
</evidence>
<evidence type="ECO:0000256" key="5">
    <source>
        <dbReference type="ARBA" id="ARBA00023125"/>
    </source>
</evidence>
<keyword evidence="6" id="KW-0804">Transcription</keyword>